<dbReference type="GO" id="GO:0016042">
    <property type="term" value="P:lipid catabolic process"/>
    <property type="evidence" value="ECO:0007669"/>
    <property type="project" value="UniProtKB-UniRule"/>
</dbReference>
<dbReference type="InterPro" id="IPR002641">
    <property type="entry name" value="PNPLA_dom"/>
</dbReference>
<comment type="caution">
    <text evidence="6">The sequence shown here is derived from an EMBL/GenBank/DDBJ whole genome shotgun (WGS) entry which is preliminary data.</text>
</comment>
<evidence type="ECO:0000259" key="5">
    <source>
        <dbReference type="PROSITE" id="PS51635"/>
    </source>
</evidence>
<dbReference type="RefSeq" id="WP_102214442.1">
    <property type="nucleotide sequence ID" value="NZ_PNHF01000032.1"/>
</dbReference>
<dbReference type="CDD" id="cd07208">
    <property type="entry name" value="Pat_hypo_Ecoli_yjju_like"/>
    <property type="match status" value="1"/>
</dbReference>
<organism evidence="6 7">
    <name type="scientific">Corynebacterium xerosis</name>
    <dbReference type="NCBI Taxonomy" id="1725"/>
    <lineage>
        <taxon>Bacteria</taxon>
        <taxon>Bacillati</taxon>
        <taxon>Actinomycetota</taxon>
        <taxon>Actinomycetes</taxon>
        <taxon>Mycobacteriales</taxon>
        <taxon>Corynebacteriaceae</taxon>
        <taxon>Corynebacterium</taxon>
    </lineage>
</organism>
<evidence type="ECO:0000256" key="1">
    <source>
        <dbReference type="ARBA" id="ARBA00022801"/>
    </source>
</evidence>
<name>A0A2N6SW99_9CORY</name>
<dbReference type="PANTHER" id="PTHR14226:SF25">
    <property type="entry name" value="PHOSPHOESTERASE"/>
    <property type="match status" value="1"/>
</dbReference>
<accession>A0A2N6SW99</accession>
<dbReference type="InterPro" id="IPR050301">
    <property type="entry name" value="NTE"/>
</dbReference>
<dbReference type="Pfam" id="PF19890">
    <property type="entry name" value="DUF6363"/>
    <property type="match status" value="1"/>
</dbReference>
<comment type="caution">
    <text evidence="4">Lacks conserved residue(s) required for the propagation of feature annotation.</text>
</comment>
<sequence length="320" mass="35467">MGERARDITATDGEHRAGGWTEDVAPERIDASDVALVLEGGGMRNSYTAPCIEVLLRNGVDVGWVGGISAGATLTANYLSGSVARARASFTTMTDTPEFGGWGNFLRGRGYFNAEWIYEKSPMMATAGVDPYPFDHFQASKAEIRIGAVRADTGENVYWSRDDVDSLGKLMKYVRASSTLPGFMVPPVIDGVRYVDGALGPSGGIPLQIAQEDGYDKFLVIMSRERSYVKPPVTRPAMMRRVFRRTPAVAEAIINRPKLYNATREQLFELERQGKAVLFFPDEIRMSNRERDLAKLNAAYETGLKQAEREWPKWAEFFGA</sequence>
<feature type="short sequence motif" description="DGA/G" evidence="4">
    <location>
        <begin position="196"/>
        <end position="198"/>
    </location>
</feature>
<feature type="domain" description="PNPLA" evidence="5">
    <location>
        <begin position="36"/>
        <end position="211"/>
    </location>
</feature>
<feature type="active site" description="Nucleophile" evidence="4">
    <location>
        <position position="69"/>
    </location>
</feature>
<dbReference type="PANTHER" id="PTHR14226">
    <property type="entry name" value="NEUROPATHY TARGET ESTERASE/SWISS CHEESE D.MELANOGASTER"/>
    <property type="match status" value="1"/>
</dbReference>
<proteinExistence type="predicted"/>
<keyword evidence="1 4" id="KW-0378">Hydrolase</keyword>
<protein>
    <submittedName>
        <fullName evidence="6">Patatin family protein</fullName>
    </submittedName>
</protein>
<dbReference type="InterPro" id="IPR016035">
    <property type="entry name" value="Acyl_Trfase/lysoPLipase"/>
</dbReference>
<dbReference type="AlphaFoldDB" id="A0A2N6SW99"/>
<dbReference type="Gene3D" id="3.40.1090.10">
    <property type="entry name" value="Cytosolic phospholipase A2 catalytic domain"/>
    <property type="match status" value="2"/>
</dbReference>
<gene>
    <name evidence="6" type="ORF">CJ204_11460</name>
</gene>
<keyword evidence="2 4" id="KW-0442">Lipid degradation</keyword>
<keyword evidence="3 4" id="KW-0443">Lipid metabolism</keyword>
<dbReference type="InterPro" id="IPR037483">
    <property type="entry name" value="YjjU-like"/>
</dbReference>
<evidence type="ECO:0000256" key="3">
    <source>
        <dbReference type="ARBA" id="ARBA00023098"/>
    </source>
</evidence>
<feature type="active site" description="Proton acceptor" evidence="4">
    <location>
        <position position="196"/>
    </location>
</feature>
<evidence type="ECO:0000313" key="7">
    <source>
        <dbReference type="Proteomes" id="UP000235363"/>
    </source>
</evidence>
<dbReference type="InterPro" id="IPR045943">
    <property type="entry name" value="DUF6363"/>
</dbReference>
<dbReference type="STRING" id="1725.WU86_05240"/>
<dbReference type="GO" id="GO:0016787">
    <property type="term" value="F:hydrolase activity"/>
    <property type="evidence" value="ECO:0007669"/>
    <property type="project" value="UniProtKB-UniRule"/>
</dbReference>
<dbReference type="EMBL" id="PNHF01000032">
    <property type="protein sequence ID" value="PMC61350.1"/>
    <property type="molecule type" value="Genomic_DNA"/>
</dbReference>
<evidence type="ECO:0000313" key="6">
    <source>
        <dbReference type="EMBL" id="PMC61350.1"/>
    </source>
</evidence>
<dbReference type="Pfam" id="PF01734">
    <property type="entry name" value="Patatin"/>
    <property type="match status" value="1"/>
</dbReference>
<dbReference type="Proteomes" id="UP000235363">
    <property type="component" value="Unassembled WGS sequence"/>
</dbReference>
<evidence type="ECO:0000256" key="2">
    <source>
        <dbReference type="ARBA" id="ARBA00022963"/>
    </source>
</evidence>
<feature type="short sequence motif" description="GXSXG" evidence="4">
    <location>
        <begin position="67"/>
        <end position="71"/>
    </location>
</feature>
<evidence type="ECO:0000256" key="4">
    <source>
        <dbReference type="PROSITE-ProRule" id="PRU01161"/>
    </source>
</evidence>
<reference evidence="6 7" key="1">
    <citation type="submission" date="2017-09" db="EMBL/GenBank/DDBJ databases">
        <title>Bacterial strain isolated from the female urinary microbiota.</title>
        <authorList>
            <person name="Thomas-White K."/>
            <person name="Kumar N."/>
            <person name="Forster S."/>
            <person name="Putonti C."/>
            <person name="Lawley T."/>
            <person name="Wolfe A.J."/>
        </authorList>
    </citation>
    <scope>NUCLEOTIDE SEQUENCE [LARGE SCALE GENOMIC DNA]</scope>
    <source>
        <strain evidence="6 7">UMB0908</strain>
    </source>
</reference>
<dbReference type="SUPFAM" id="SSF52151">
    <property type="entry name" value="FabD/lysophospholipase-like"/>
    <property type="match status" value="1"/>
</dbReference>
<dbReference type="PROSITE" id="PS51635">
    <property type="entry name" value="PNPLA"/>
    <property type="match status" value="1"/>
</dbReference>